<evidence type="ECO:0000256" key="1">
    <source>
        <dbReference type="ARBA" id="ARBA00000971"/>
    </source>
</evidence>
<reference evidence="10 11" key="1">
    <citation type="journal article" date="2017" name="Int J Environ Stud">
        <title>Does the Miocene-Pliocene relict legume Oxytropis triphylla form nitrogen-fixing nodules with a combination of bacterial strains?</title>
        <authorList>
            <person name="Safronova V."/>
            <person name="Belimov A."/>
            <person name="Sazanova A."/>
            <person name="Kuznetsova I."/>
            <person name="Popova J."/>
            <person name="Andronov E."/>
            <person name="Verkhozina A."/>
            <person name="Tikhonovich I."/>
        </authorList>
    </citation>
    <scope>NUCLEOTIDE SEQUENCE [LARGE SCALE GENOMIC DNA]</scope>
    <source>
        <strain evidence="10 11">Tri-38</strain>
    </source>
</reference>
<evidence type="ECO:0000256" key="2">
    <source>
        <dbReference type="ARBA" id="ARBA00007656"/>
    </source>
</evidence>
<dbReference type="Proteomes" id="UP000232163">
    <property type="component" value="Unassembled WGS sequence"/>
</dbReference>
<evidence type="ECO:0000256" key="7">
    <source>
        <dbReference type="ARBA" id="ARBA00031484"/>
    </source>
</evidence>
<evidence type="ECO:0000256" key="5">
    <source>
        <dbReference type="ARBA" id="ARBA00023110"/>
    </source>
</evidence>
<dbReference type="Gene3D" id="3.10.50.40">
    <property type="match status" value="1"/>
</dbReference>
<dbReference type="EC" id="5.2.1.8" evidence="3"/>
<name>A0A2N9W243_9HYPH</name>
<dbReference type="OrthoDB" id="196786at2"/>
<dbReference type="InterPro" id="IPR046357">
    <property type="entry name" value="PPIase_dom_sf"/>
</dbReference>
<dbReference type="SUPFAM" id="SSF54534">
    <property type="entry name" value="FKBP-like"/>
    <property type="match status" value="1"/>
</dbReference>
<dbReference type="PROSITE" id="PS50198">
    <property type="entry name" value="PPIC_PPIASE_2"/>
    <property type="match status" value="1"/>
</dbReference>
<keyword evidence="5 8" id="KW-0697">Rotamase</keyword>
<protein>
    <recommendedName>
        <fullName evidence="4">Parvulin-like PPIase</fullName>
        <ecNumber evidence="3">5.2.1.8</ecNumber>
    </recommendedName>
    <alternativeName>
        <fullName evidence="6">Peptidyl-prolyl cis-trans isomerase plp</fullName>
    </alternativeName>
    <alternativeName>
        <fullName evidence="7">Rotamase plp</fullName>
    </alternativeName>
</protein>
<proteinExistence type="inferred from homology"/>
<organism evidence="10 11">
    <name type="scientific">Phyllobacterium zundukense</name>
    <dbReference type="NCBI Taxonomy" id="1867719"/>
    <lineage>
        <taxon>Bacteria</taxon>
        <taxon>Pseudomonadati</taxon>
        <taxon>Pseudomonadota</taxon>
        <taxon>Alphaproteobacteria</taxon>
        <taxon>Hyphomicrobiales</taxon>
        <taxon>Phyllobacteriaceae</taxon>
        <taxon>Phyllobacterium</taxon>
    </lineage>
</organism>
<dbReference type="PANTHER" id="PTHR47245">
    <property type="entry name" value="PEPTIDYLPROLYL ISOMERASE"/>
    <property type="match status" value="1"/>
</dbReference>
<dbReference type="EMBL" id="MZMT01000014">
    <property type="protein sequence ID" value="PIO45811.1"/>
    <property type="molecule type" value="Genomic_DNA"/>
</dbReference>
<gene>
    <name evidence="10" type="ORF">B5P45_04515</name>
</gene>
<comment type="similarity">
    <text evidence="2">Belongs to the PpiC/parvulin rotamase family.</text>
</comment>
<evidence type="ECO:0000256" key="4">
    <source>
        <dbReference type="ARBA" id="ARBA00018370"/>
    </source>
</evidence>
<accession>A0A2N9W243</accession>
<dbReference type="PANTHER" id="PTHR47245:SF2">
    <property type="entry name" value="PEPTIDYL-PROLYL CIS-TRANS ISOMERASE HP_0175-RELATED"/>
    <property type="match status" value="1"/>
</dbReference>
<dbReference type="InterPro" id="IPR050245">
    <property type="entry name" value="PrsA_foldase"/>
</dbReference>
<sequence>MNLFPIAPRPERNDSDSDKIKSIKQWQRLLSEPLLHFLVVGVVLFGVYRILNPVAEQAIDTQKIELTKDDVRQLAISWLAQGRSLPTEDQLRSLLDQKVTEEILSREAVALGLDRDDQIIKRRLAQKMDFLAADVASIEEPSDAVLTAWFQQNAARFALPPHASFRHLYFSQDNHGGGSKESAAAVLVQIGGKSPDAPGVPSVADPFMFQNHYGDATPDQMAKEFGPDFATALFRLKPGSWQGPVQSGYGWHLVWIDVIDPGRIPAFEEVRPQVKSAWMDERYRDVKRAALEEMRSRYTVSVPSISPADLRDLQRPMAGSSPEWLAQ</sequence>
<dbReference type="Pfam" id="PF13145">
    <property type="entry name" value="Rotamase_2"/>
    <property type="match status" value="1"/>
</dbReference>
<keyword evidence="8 10" id="KW-0413">Isomerase</keyword>
<dbReference type="InterPro" id="IPR000297">
    <property type="entry name" value="PPIase_PpiC"/>
</dbReference>
<evidence type="ECO:0000313" key="11">
    <source>
        <dbReference type="Proteomes" id="UP000232163"/>
    </source>
</evidence>
<evidence type="ECO:0000313" key="10">
    <source>
        <dbReference type="EMBL" id="PIO45811.1"/>
    </source>
</evidence>
<comment type="caution">
    <text evidence="10">The sequence shown here is derived from an EMBL/GenBank/DDBJ whole genome shotgun (WGS) entry which is preliminary data.</text>
</comment>
<comment type="catalytic activity">
    <reaction evidence="1">
        <text>[protein]-peptidylproline (omega=180) = [protein]-peptidylproline (omega=0)</text>
        <dbReference type="Rhea" id="RHEA:16237"/>
        <dbReference type="Rhea" id="RHEA-COMP:10747"/>
        <dbReference type="Rhea" id="RHEA-COMP:10748"/>
        <dbReference type="ChEBI" id="CHEBI:83833"/>
        <dbReference type="ChEBI" id="CHEBI:83834"/>
        <dbReference type="EC" id="5.2.1.8"/>
    </reaction>
</comment>
<evidence type="ECO:0000256" key="8">
    <source>
        <dbReference type="PROSITE-ProRule" id="PRU00278"/>
    </source>
</evidence>
<evidence type="ECO:0000256" key="3">
    <source>
        <dbReference type="ARBA" id="ARBA00013194"/>
    </source>
</evidence>
<feature type="domain" description="PpiC" evidence="9">
    <location>
        <begin position="160"/>
        <end position="258"/>
    </location>
</feature>
<keyword evidence="11" id="KW-1185">Reference proteome</keyword>
<dbReference type="AlphaFoldDB" id="A0A2N9W243"/>
<dbReference type="RefSeq" id="WP_099998542.1">
    <property type="nucleotide sequence ID" value="NZ_CP017940.1"/>
</dbReference>
<dbReference type="GO" id="GO:0003755">
    <property type="term" value="F:peptidyl-prolyl cis-trans isomerase activity"/>
    <property type="evidence" value="ECO:0007669"/>
    <property type="project" value="UniProtKB-KW"/>
</dbReference>
<evidence type="ECO:0000256" key="6">
    <source>
        <dbReference type="ARBA" id="ARBA00030642"/>
    </source>
</evidence>
<evidence type="ECO:0000259" key="9">
    <source>
        <dbReference type="PROSITE" id="PS50198"/>
    </source>
</evidence>